<keyword evidence="2" id="KW-1185">Reference proteome</keyword>
<comment type="caution">
    <text evidence="1">The sequence shown here is derived from an EMBL/GenBank/DDBJ whole genome shotgun (WGS) entry which is preliminary data.</text>
</comment>
<dbReference type="Proteomes" id="UP001165065">
    <property type="component" value="Unassembled WGS sequence"/>
</dbReference>
<dbReference type="OrthoDB" id="6022136at2759"/>
<organism evidence="1 2">
    <name type="scientific">Triparma columacea</name>
    <dbReference type="NCBI Taxonomy" id="722753"/>
    <lineage>
        <taxon>Eukaryota</taxon>
        <taxon>Sar</taxon>
        <taxon>Stramenopiles</taxon>
        <taxon>Ochrophyta</taxon>
        <taxon>Bolidophyceae</taxon>
        <taxon>Parmales</taxon>
        <taxon>Triparmaceae</taxon>
        <taxon>Triparma</taxon>
    </lineage>
</organism>
<dbReference type="EMBL" id="BRYA01000047">
    <property type="protein sequence ID" value="GMI34808.1"/>
    <property type="molecule type" value="Genomic_DNA"/>
</dbReference>
<name>A0A9W7G5Y4_9STRA</name>
<accession>A0A9W7G5Y4</accession>
<sequence length="159" mass="16721">MNSLPTNPDKSEQIYRLKGKEVGITTDYCVSTMRSLSMCLLVLSFSPSLVASAPPVSGPAVSITPISRKLAITLSGSNLGNCVVDGPCFSSLPYDNSEVCEFTTDVAGVLSVVSFATEANWDKLTVGGVMYDGTDGPDGVSVAAGDTVRMDADIIYFFD</sequence>
<reference evidence="2" key="1">
    <citation type="journal article" date="2023" name="Commun. Biol.">
        <title>Genome analysis of Parmales, the sister group of diatoms, reveals the evolutionary specialization of diatoms from phago-mixotrophs to photoautotrophs.</title>
        <authorList>
            <person name="Ban H."/>
            <person name="Sato S."/>
            <person name="Yoshikawa S."/>
            <person name="Yamada K."/>
            <person name="Nakamura Y."/>
            <person name="Ichinomiya M."/>
            <person name="Sato N."/>
            <person name="Blanc-Mathieu R."/>
            <person name="Endo H."/>
            <person name="Kuwata A."/>
            <person name="Ogata H."/>
        </authorList>
    </citation>
    <scope>NUCLEOTIDE SEQUENCE [LARGE SCALE GENOMIC DNA]</scope>
</reference>
<protein>
    <submittedName>
        <fullName evidence="1">Uncharacterized protein</fullName>
    </submittedName>
</protein>
<evidence type="ECO:0000313" key="2">
    <source>
        <dbReference type="Proteomes" id="UP001165065"/>
    </source>
</evidence>
<gene>
    <name evidence="1" type="ORF">TrCOL_g8802</name>
</gene>
<proteinExistence type="predicted"/>
<dbReference type="AlphaFoldDB" id="A0A9W7G5Y4"/>
<evidence type="ECO:0000313" key="1">
    <source>
        <dbReference type="EMBL" id="GMI34808.1"/>
    </source>
</evidence>